<dbReference type="GO" id="GO:0046872">
    <property type="term" value="F:metal ion binding"/>
    <property type="evidence" value="ECO:0007669"/>
    <property type="project" value="UniProtKB-KW"/>
</dbReference>
<feature type="active site" description="Nucleophile" evidence="3">
    <location>
        <position position="299"/>
    </location>
</feature>
<feature type="binding site" evidence="4">
    <location>
        <position position="495"/>
    </location>
    <ligand>
        <name>Zn(2+)</name>
        <dbReference type="ChEBI" id="CHEBI:29105"/>
    </ligand>
</feature>
<dbReference type="InterPro" id="IPR031329">
    <property type="entry name" value="NEUT/ALK_ceramidase_N"/>
</dbReference>
<dbReference type="PROSITE" id="PS51318">
    <property type="entry name" value="TAT"/>
    <property type="match status" value="1"/>
</dbReference>
<sequence length="688" mass="73201">MTVQDEKTTPSRRTVLRGTAAAGVGAAIAATAVAGAPDAEASTESAYLVGRGIGDTTGACAENGMMGYSMPQQIDNGISMRLRARAFVVVDQATGKRIAWCVADQALIPVAAHAAIVAKLMAKYPGTYDYPNVCVTATHSHSTPGGCSHDFIYNLAILGFQQDTYDAMVDGFVDAISAAHDDLKPGSIAVGHTTLDNASRNRSEKAFELNPDSDKAVFPDAIDPHMIVWRFKQGSTDVGAISWFPTHGTSLPNTNLLVSGDNKGYAAWSWERKQLGQDYLAGQPDFVAAFAQSAAGDMSPNLELKPGTGPTDDPWQNIAIIGDRQKTAMQQAWKSATTPITGSIRSIATYIDIGNISIDSKWTPDGKEHHTTPAVIGASMLAGSVEDGPGLGYPEGWTGPLAKLWATLPSMPPSPGWMLAEQQPKLCTLPVGLIGAAPSRVLIQVLKIGQFHIVCTPCEVTIVAGLRIRRSVASELGVPIDQVMIQSYSNGYAEYVTTPEEYASQQYEGGSTLYGRYELCAYQQELSSLAKKLQAGTSVPVGSAGAPSPLGFINLVPGVVYDNPPLGKKFGQVVTAPAASYSRASQVKVEFVTGHPKNNLRRGGTFLEVQRRVGASWRRVQDDGDFATKFTWKRKDVLLGSSTATITWDIPADAPTGTYRIVHHGSSKAPLTGKISDFTGTSTEFVVS</sequence>
<dbReference type="Proteomes" id="UP000636793">
    <property type="component" value="Unassembled WGS sequence"/>
</dbReference>
<feature type="binding site" evidence="4">
    <location>
        <position position="247"/>
    </location>
    <ligand>
        <name>Zn(2+)</name>
        <dbReference type="ChEBI" id="CHEBI:29105"/>
    </ligand>
</feature>
<feature type="domain" description="Neutral/alkaline non-lysosomal ceramidase C-terminal" evidence="7">
    <location>
        <begin position="528"/>
        <end position="687"/>
    </location>
</feature>
<evidence type="ECO:0000256" key="1">
    <source>
        <dbReference type="ARBA" id="ARBA00009835"/>
    </source>
</evidence>
<dbReference type="EC" id="3.5.1.23" evidence="5"/>
<reference evidence="8" key="2">
    <citation type="submission" date="2020-09" db="EMBL/GenBank/DDBJ databases">
        <authorList>
            <person name="Sun Q."/>
            <person name="Zhou Y."/>
        </authorList>
    </citation>
    <scope>NUCLEOTIDE SEQUENCE</scope>
    <source>
        <strain evidence="8">CGMCC 1.15085</strain>
    </source>
</reference>
<keyword evidence="2 5" id="KW-0378">Hydrolase</keyword>
<feature type="binding site" evidence="4">
    <location>
        <position position="139"/>
    </location>
    <ligand>
        <name>Zn(2+)</name>
        <dbReference type="ChEBI" id="CHEBI:29105"/>
    </ligand>
</feature>
<keyword evidence="5" id="KW-0443">Lipid metabolism</keyword>
<dbReference type="RefSeq" id="WP_188836941.1">
    <property type="nucleotide sequence ID" value="NZ_BMHI01000003.1"/>
</dbReference>
<keyword evidence="4" id="KW-0479">Metal-binding</keyword>
<dbReference type="GO" id="GO:0016020">
    <property type="term" value="C:membrane"/>
    <property type="evidence" value="ECO:0007669"/>
    <property type="project" value="GOC"/>
</dbReference>
<keyword evidence="9" id="KW-1185">Reference proteome</keyword>
<proteinExistence type="inferred from homology"/>
<evidence type="ECO:0000256" key="4">
    <source>
        <dbReference type="PIRSR" id="PIRSR606823-2"/>
    </source>
</evidence>
<dbReference type="Pfam" id="PF17048">
    <property type="entry name" value="Ceramidse_alk_C"/>
    <property type="match status" value="1"/>
</dbReference>
<comment type="caution">
    <text evidence="8">The sequence shown here is derived from an EMBL/GenBank/DDBJ whole genome shotgun (WGS) entry which is preliminary data.</text>
</comment>
<feature type="domain" description="Neutral/alkaline non-lysosomal ceramidase N-terminal" evidence="6">
    <location>
        <begin position="47"/>
        <end position="524"/>
    </location>
</feature>
<evidence type="ECO:0000313" key="8">
    <source>
        <dbReference type="EMBL" id="GGB30261.1"/>
    </source>
</evidence>
<evidence type="ECO:0000259" key="6">
    <source>
        <dbReference type="Pfam" id="PF04734"/>
    </source>
</evidence>
<evidence type="ECO:0000256" key="2">
    <source>
        <dbReference type="ARBA" id="ARBA00022801"/>
    </source>
</evidence>
<dbReference type="GO" id="GO:0005576">
    <property type="term" value="C:extracellular region"/>
    <property type="evidence" value="ECO:0007669"/>
    <property type="project" value="TreeGrafter"/>
</dbReference>
<dbReference type="InterPro" id="IPR006311">
    <property type="entry name" value="TAT_signal"/>
</dbReference>
<dbReference type="AlphaFoldDB" id="A0A916T3V7"/>
<evidence type="ECO:0000256" key="5">
    <source>
        <dbReference type="RuleBase" id="RU366019"/>
    </source>
</evidence>
<gene>
    <name evidence="8" type="ORF">GCM10011492_20870</name>
</gene>
<evidence type="ECO:0000313" key="9">
    <source>
        <dbReference type="Proteomes" id="UP000636793"/>
    </source>
</evidence>
<dbReference type="InterPro" id="IPR038445">
    <property type="entry name" value="NCDase_C_sf"/>
</dbReference>
<comment type="catalytic activity">
    <reaction evidence="5">
        <text>an N-acylsphing-4-enine + H2O = sphing-4-enine + a fatty acid</text>
        <dbReference type="Rhea" id="RHEA:20856"/>
        <dbReference type="ChEBI" id="CHEBI:15377"/>
        <dbReference type="ChEBI" id="CHEBI:28868"/>
        <dbReference type="ChEBI" id="CHEBI:52639"/>
        <dbReference type="ChEBI" id="CHEBI:57756"/>
        <dbReference type="EC" id="3.5.1.23"/>
    </reaction>
</comment>
<dbReference type="GO" id="GO:0046514">
    <property type="term" value="P:ceramide catabolic process"/>
    <property type="evidence" value="ECO:0007669"/>
    <property type="project" value="InterPro"/>
</dbReference>
<name>A0A916T3V7_9MICO</name>
<keyword evidence="4" id="KW-0862">Zinc</keyword>
<dbReference type="PANTHER" id="PTHR12670:SF1">
    <property type="entry name" value="NEUTRAL CERAMIDASE"/>
    <property type="match status" value="1"/>
</dbReference>
<evidence type="ECO:0000256" key="3">
    <source>
        <dbReference type="PIRSR" id="PIRSR606823-1"/>
    </source>
</evidence>
<organism evidence="8 9">
    <name type="scientific">Flexivirga endophytica</name>
    <dbReference type="NCBI Taxonomy" id="1849103"/>
    <lineage>
        <taxon>Bacteria</taxon>
        <taxon>Bacillati</taxon>
        <taxon>Actinomycetota</taxon>
        <taxon>Actinomycetes</taxon>
        <taxon>Micrococcales</taxon>
        <taxon>Dermacoccaceae</taxon>
        <taxon>Flexivirga</taxon>
    </lineage>
</organism>
<comment type="similarity">
    <text evidence="1 5">Belongs to the neutral ceramidase family.</text>
</comment>
<dbReference type="PANTHER" id="PTHR12670">
    <property type="entry name" value="CERAMIDASE"/>
    <property type="match status" value="1"/>
</dbReference>
<dbReference type="GO" id="GO:0042759">
    <property type="term" value="P:long-chain fatty acid biosynthetic process"/>
    <property type="evidence" value="ECO:0007669"/>
    <property type="project" value="TreeGrafter"/>
</dbReference>
<dbReference type="EMBL" id="BMHI01000003">
    <property type="protein sequence ID" value="GGB30261.1"/>
    <property type="molecule type" value="Genomic_DNA"/>
</dbReference>
<dbReference type="Pfam" id="PF04734">
    <property type="entry name" value="Ceramidase_alk"/>
    <property type="match status" value="1"/>
</dbReference>
<dbReference type="InterPro" id="IPR006823">
    <property type="entry name" value="Ceramidase_alk"/>
</dbReference>
<dbReference type="InterPro" id="IPR031331">
    <property type="entry name" value="NEUT/ALK_ceramidase_C"/>
</dbReference>
<accession>A0A916T3V7</accession>
<keyword evidence="5" id="KW-0746">Sphingolipid metabolism</keyword>
<dbReference type="GO" id="GO:0046512">
    <property type="term" value="P:sphingosine biosynthetic process"/>
    <property type="evidence" value="ECO:0007669"/>
    <property type="project" value="TreeGrafter"/>
</dbReference>
<feature type="binding site" evidence="4">
    <location>
        <position position="459"/>
    </location>
    <ligand>
        <name>Zn(2+)</name>
        <dbReference type="ChEBI" id="CHEBI:29105"/>
    </ligand>
</feature>
<dbReference type="Gene3D" id="2.60.40.2300">
    <property type="entry name" value="Neutral/alkaline non-lysosomal ceramidase, C-terminal domain"/>
    <property type="match status" value="1"/>
</dbReference>
<reference evidence="8" key="1">
    <citation type="journal article" date="2014" name="Int. J. Syst. Evol. Microbiol.">
        <title>Complete genome sequence of Corynebacterium casei LMG S-19264T (=DSM 44701T), isolated from a smear-ripened cheese.</title>
        <authorList>
            <consortium name="US DOE Joint Genome Institute (JGI-PGF)"/>
            <person name="Walter F."/>
            <person name="Albersmeier A."/>
            <person name="Kalinowski J."/>
            <person name="Ruckert C."/>
        </authorList>
    </citation>
    <scope>NUCLEOTIDE SEQUENCE</scope>
    <source>
        <strain evidence="8">CGMCC 1.15085</strain>
    </source>
</reference>
<evidence type="ECO:0000259" key="7">
    <source>
        <dbReference type="Pfam" id="PF17048"/>
    </source>
</evidence>
<protein>
    <recommendedName>
        <fullName evidence="5">Neutral ceramidase</fullName>
        <ecNumber evidence="5">3.5.1.23</ecNumber>
    </recommendedName>
</protein>
<comment type="cofactor">
    <cofactor evidence="4">
        <name>Zn(2+)</name>
        <dbReference type="ChEBI" id="CHEBI:29105"/>
    </cofactor>
    <text evidence="4">Binds 1 zinc ion per subunit.</text>
</comment>
<dbReference type="GO" id="GO:0017040">
    <property type="term" value="F:N-acylsphingosine amidohydrolase activity"/>
    <property type="evidence" value="ECO:0007669"/>
    <property type="project" value="UniProtKB-UniRule"/>
</dbReference>